<dbReference type="Proteomes" id="UP001160334">
    <property type="component" value="Unassembled WGS sequence"/>
</dbReference>
<name>A0ABT6M5F3_9NOCA</name>
<evidence type="ECO:0000313" key="2">
    <source>
        <dbReference type="Proteomes" id="UP001160334"/>
    </source>
</evidence>
<comment type="caution">
    <text evidence="1">The sequence shown here is derived from an EMBL/GenBank/DDBJ whole genome shotgun (WGS) entry which is preliminary data.</text>
</comment>
<reference evidence="1 2" key="1">
    <citation type="submission" date="2023-04" db="EMBL/GenBank/DDBJ databases">
        <title>Forest soil microbial communities from Buena Vista Peninsula, Colon Province, Panama.</title>
        <authorList>
            <person name="Bouskill N."/>
        </authorList>
    </citation>
    <scope>NUCLEOTIDE SEQUENCE [LARGE SCALE GENOMIC DNA]</scope>
    <source>
        <strain evidence="1 2">CFH S0262</strain>
    </source>
</reference>
<proteinExistence type="predicted"/>
<organism evidence="1 2">
    <name type="scientific">Prescottella agglutinans</name>
    <dbReference type="NCBI Taxonomy" id="1644129"/>
    <lineage>
        <taxon>Bacteria</taxon>
        <taxon>Bacillati</taxon>
        <taxon>Actinomycetota</taxon>
        <taxon>Actinomycetes</taxon>
        <taxon>Mycobacteriales</taxon>
        <taxon>Nocardiaceae</taxon>
        <taxon>Prescottella</taxon>
    </lineage>
</organism>
<accession>A0ABT6M5F3</accession>
<keyword evidence="2" id="KW-1185">Reference proteome</keyword>
<dbReference type="EMBL" id="JARXVC010000002">
    <property type="protein sequence ID" value="MDH6279505.1"/>
    <property type="molecule type" value="Genomic_DNA"/>
</dbReference>
<gene>
    <name evidence="1" type="ORF">M2280_000714</name>
</gene>
<protein>
    <submittedName>
        <fullName evidence="1">Uncharacterized protein</fullName>
    </submittedName>
</protein>
<dbReference type="RefSeq" id="WP_280758906.1">
    <property type="nucleotide sequence ID" value="NZ_JARXVC010000002.1"/>
</dbReference>
<sequence length="283" mass="30812">MTDTITPEGITAEEYRTAAKVFDARHGCPTLLSGMWRAEADRLEAESARDEYWLSVAMEVAKVWHEDGWDICGKTERRRLLEAVSVVEARLAADGRLLPEGGELTEAVKKSLTDALDTVLSACGVPTPPAVSVPDAETPAAVLDARCMAVDTEEFIVCARINGHPGSHFSGGSHYWWDAPDSGPDGTPEECLNDNHAPGCECGDSHFLAASSTLDGTPEKPWETWRQVPEGVKYQDKHGFRYVNQRGIRYAMAANGGVGHPSAFDLIEMRELAPFVRVDGDKA</sequence>
<evidence type="ECO:0000313" key="1">
    <source>
        <dbReference type="EMBL" id="MDH6279505.1"/>
    </source>
</evidence>